<sequence length="136" mass="15993">MSSLPIIFNKLPMELIDIIMNYYWSSCFQHVLNDINDISNKTKKLINSRNITNCSDLEHKYKSMCNLNVIINNLALNKGSKLIAKHIDNDLKFIFNSENNVYTDLNIGKIYNYLTVKSGYMRYYIYEDYSKLLVNK</sequence>
<gene>
    <name evidence="1" type="ORF">CPAV1605_1608</name>
</gene>
<evidence type="ECO:0000313" key="1">
    <source>
        <dbReference type="EMBL" id="VVU95819.1"/>
    </source>
</evidence>
<reference evidence="1" key="1">
    <citation type="submission" date="2019-09" db="EMBL/GenBank/DDBJ databases">
        <authorList>
            <person name="Needham M D."/>
        </authorList>
    </citation>
    <scope>NUCLEOTIDE SEQUENCE</scope>
</reference>
<dbReference type="EMBL" id="CABVLZ010000014">
    <property type="protein sequence ID" value="VVU95819.1"/>
    <property type="molecule type" value="Genomic_DNA"/>
</dbReference>
<proteinExistence type="predicted"/>
<organism evidence="1">
    <name type="scientific">seawater metagenome</name>
    <dbReference type="NCBI Taxonomy" id="1561972"/>
    <lineage>
        <taxon>unclassified sequences</taxon>
        <taxon>metagenomes</taxon>
        <taxon>ecological metagenomes</taxon>
    </lineage>
</organism>
<protein>
    <submittedName>
        <fullName evidence="1">Uncharacterized protein</fullName>
    </submittedName>
</protein>
<accession>A0A5E8CLH8</accession>
<name>A0A5E8CLH8_9ZZZZ</name>
<dbReference type="AlphaFoldDB" id="A0A5E8CLH8"/>